<dbReference type="InterPro" id="IPR012338">
    <property type="entry name" value="Beta-lactam/transpept-like"/>
</dbReference>
<dbReference type="PANTHER" id="PTHR46825">
    <property type="entry name" value="D-ALANYL-D-ALANINE-CARBOXYPEPTIDASE/ENDOPEPTIDASE AMPH"/>
    <property type="match status" value="1"/>
</dbReference>
<accession>A0ABZ0I1Z3</accession>
<evidence type="ECO:0000313" key="3">
    <source>
        <dbReference type="EMBL" id="WOJ92131.1"/>
    </source>
</evidence>
<dbReference type="SUPFAM" id="SSF56601">
    <property type="entry name" value="beta-lactamase/transpeptidase-like"/>
    <property type="match status" value="1"/>
</dbReference>
<feature type="transmembrane region" description="Helical" evidence="1">
    <location>
        <begin position="581"/>
        <end position="606"/>
    </location>
</feature>
<organism evidence="3 4">
    <name type="scientific">Congregibacter variabilis</name>
    <dbReference type="NCBI Taxonomy" id="3081200"/>
    <lineage>
        <taxon>Bacteria</taxon>
        <taxon>Pseudomonadati</taxon>
        <taxon>Pseudomonadota</taxon>
        <taxon>Gammaproteobacteria</taxon>
        <taxon>Cellvibrionales</taxon>
        <taxon>Halieaceae</taxon>
        <taxon>Congregibacter</taxon>
    </lineage>
</organism>
<protein>
    <submittedName>
        <fullName evidence="3">Serine hydrolase domain-containing protein</fullName>
        <ecNumber evidence="3">3.1.1.103</ecNumber>
    </submittedName>
</protein>
<dbReference type="GO" id="GO:0016787">
    <property type="term" value="F:hydrolase activity"/>
    <property type="evidence" value="ECO:0007669"/>
    <property type="project" value="UniProtKB-KW"/>
</dbReference>
<keyword evidence="1" id="KW-0472">Membrane</keyword>
<keyword evidence="4" id="KW-1185">Reference proteome</keyword>
<dbReference type="RefSeq" id="WP_407346711.1">
    <property type="nucleotide sequence ID" value="NZ_CP136864.1"/>
</dbReference>
<keyword evidence="3" id="KW-0378">Hydrolase</keyword>
<dbReference type="InterPro" id="IPR001466">
    <property type="entry name" value="Beta-lactam-related"/>
</dbReference>
<feature type="transmembrane region" description="Helical" evidence="1">
    <location>
        <begin position="548"/>
        <end position="569"/>
    </location>
</feature>
<sequence>MNSDSKFQIALSLPRIRLLCGLSLFLTTMLASPAFPSQLDSILKEESLPGVAWATIDANTVETGGNGYAELADERPMTAATKVQVGSVTKTLVAVGVLRLVSTGQLSLDTNVEQLLPELHWDNPWHAETPVTVRHLLEHTAGIDNLRMWQFLNTNVTADTPLTDAFPPNHEHLLQIRTRPGSQYSYSNMGYAMLGLVIEHVSAERYEDYLAREILEPLGMHDSSFRYIVQSQDSRLAMGYLEAGIAQSSVTMFLRPAGQFTTTADDMQRLLRFFLGNGMVDGKEIIAAEYLDSLGTPSTTDAYLAGLPMGHGLALATRDRHGVLGECHPGETFGFRAYLCVFREQSKAFFYAVNADSENADYERLNRYFIEQIDVAPVSAIPRVPTDRLDEYTGLYQLAPSNMAQFAWLDWMFNSLWLSVDQHRGGLVMHSLQGPERLLLPLGDGLFRAADRRLASHIFFGTGNEVLSYGLTTWRKASPLLLCLGWVSLILGALGLLYIALKGLWSILSGRLLENKAILPPWLCLMAFALPVYLYTTQPFLRFGEVTAASLILATLSVLLPLSLCLSWYQLAQSQNPSRANLYAVIASLQLCLVLLSQGVLPVVFWR</sequence>
<dbReference type="EMBL" id="CP136864">
    <property type="protein sequence ID" value="WOJ92131.1"/>
    <property type="molecule type" value="Genomic_DNA"/>
</dbReference>
<evidence type="ECO:0000256" key="1">
    <source>
        <dbReference type="SAM" id="Phobius"/>
    </source>
</evidence>
<evidence type="ECO:0000259" key="2">
    <source>
        <dbReference type="Pfam" id="PF00144"/>
    </source>
</evidence>
<keyword evidence="1" id="KW-1133">Transmembrane helix</keyword>
<feature type="domain" description="Beta-lactamase-related" evidence="2">
    <location>
        <begin position="43"/>
        <end position="367"/>
    </location>
</feature>
<dbReference type="EC" id="3.1.1.103" evidence="3"/>
<name>A0ABZ0I1Z3_9GAMM</name>
<reference evidence="3 4" key="1">
    <citation type="submission" date="2023-10" db="EMBL/GenBank/DDBJ databases">
        <title>Two novel species belonging to the OM43/NOR5 clade.</title>
        <authorList>
            <person name="Park M."/>
        </authorList>
    </citation>
    <scope>NUCLEOTIDE SEQUENCE [LARGE SCALE GENOMIC DNA]</scope>
    <source>
        <strain evidence="3 4">IMCC43200</strain>
    </source>
</reference>
<gene>
    <name evidence="3" type="ORF">R0135_10060</name>
</gene>
<dbReference type="Gene3D" id="3.40.710.10">
    <property type="entry name" value="DD-peptidase/beta-lactamase superfamily"/>
    <property type="match status" value="1"/>
</dbReference>
<dbReference type="Proteomes" id="UP001626537">
    <property type="component" value="Chromosome"/>
</dbReference>
<dbReference type="PANTHER" id="PTHR46825:SF9">
    <property type="entry name" value="BETA-LACTAMASE-RELATED DOMAIN-CONTAINING PROTEIN"/>
    <property type="match status" value="1"/>
</dbReference>
<proteinExistence type="predicted"/>
<dbReference type="InterPro" id="IPR050491">
    <property type="entry name" value="AmpC-like"/>
</dbReference>
<feature type="transmembrane region" description="Helical" evidence="1">
    <location>
        <begin position="517"/>
        <end position="536"/>
    </location>
</feature>
<feature type="transmembrane region" description="Helical" evidence="1">
    <location>
        <begin position="484"/>
        <end position="505"/>
    </location>
</feature>
<keyword evidence="1" id="KW-0812">Transmembrane</keyword>
<evidence type="ECO:0000313" key="4">
    <source>
        <dbReference type="Proteomes" id="UP001626537"/>
    </source>
</evidence>
<dbReference type="Pfam" id="PF00144">
    <property type="entry name" value="Beta-lactamase"/>
    <property type="match status" value="1"/>
</dbReference>